<proteinExistence type="predicted"/>
<sequence>MTPPEKKKDDLKRSLKSYSKYSGLGLQMGALIFLGAYGGKWLDARYEFNKAWFTMLGTLIGMGLGLYLFLKGIQSDDDK</sequence>
<feature type="transmembrane region" description="Helical" evidence="1">
    <location>
        <begin position="21"/>
        <end position="39"/>
    </location>
</feature>
<organism evidence="2 3">
    <name type="scientific">Croceimicrobium hydrocarbonivorans</name>
    <dbReference type="NCBI Taxonomy" id="2761580"/>
    <lineage>
        <taxon>Bacteria</taxon>
        <taxon>Pseudomonadati</taxon>
        <taxon>Bacteroidota</taxon>
        <taxon>Flavobacteriia</taxon>
        <taxon>Flavobacteriales</taxon>
        <taxon>Owenweeksiaceae</taxon>
        <taxon>Croceimicrobium</taxon>
    </lineage>
</organism>
<keyword evidence="1" id="KW-0812">Transmembrane</keyword>
<dbReference type="AlphaFoldDB" id="A0A7H0VJG9"/>
<protein>
    <submittedName>
        <fullName evidence="2">AtpZ/AtpI family protein</fullName>
    </submittedName>
</protein>
<dbReference type="Pfam" id="PF09527">
    <property type="entry name" value="ATPase_gene1"/>
    <property type="match status" value="1"/>
</dbReference>
<feature type="transmembrane region" description="Helical" evidence="1">
    <location>
        <begin position="51"/>
        <end position="70"/>
    </location>
</feature>
<dbReference type="EMBL" id="CP060139">
    <property type="protein sequence ID" value="QNR25867.1"/>
    <property type="molecule type" value="Genomic_DNA"/>
</dbReference>
<dbReference type="InterPro" id="IPR032820">
    <property type="entry name" value="ATPase_put"/>
</dbReference>
<accession>A0A7H0VJG9</accession>
<evidence type="ECO:0000256" key="1">
    <source>
        <dbReference type="SAM" id="Phobius"/>
    </source>
</evidence>
<reference evidence="2 3" key="1">
    <citation type="submission" date="2020-08" db="EMBL/GenBank/DDBJ databases">
        <title>Croceimicrobium hydrocarbonivorans gen. nov., sp. nov., a novel marine bacterium isolated from a bacterial consortium that degrades polyethylene terephthalate.</title>
        <authorList>
            <person name="Liu R."/>
        </authorList>
    </citation>
    <scope>NUCLEOTIDE SEQUENCE [LARGE SCALE GENOMIC DNA]</scope>
    <source>
        <strain evidence="2 3">A20-9</strain>
    </source>
</reference>
<keyword evidence="3" id="KW-1185">Reference proteome</keyword>
<gene>
    <name evidence="2" type="ORF">H4K34_08480</name>
</gene>
<keyword evidence="1" id="KW-0472">Membrane</keyword>
<dbReference type="KEGG" id="chyd:H4K34_08480"/>
<evidence type="ECO:0000313" key="2">
    <source>
        <dbReference type="EMBL" id="QNR25867.1"/>
    </source>
</evidence>
<dbReference type="RefSeq" id="WP_210760392.1">
    <property type="nucleotide sequence ID" value="NZ_CP060139.1"/>
</dbReference>
<keyword evidence="1" id="KW-1133">Transmembrane helix</keyword>
<name>A0A7H0VJG9_9FLAO</name>
<evidence type="ECO:0000313" key="3">
    <source>
        <dbReference type="Proteomes" id="UP000516305"/>
    </source>
</evidence>
<dbReference type="Proteomes" id="UP000516305">
    <property type="component" value="Chromosome"/>
</dbReference>